<dbReference type="AlphaFoldDB" id="A0A0J9TEM8"/>
<dbReference type="Proteomes" id="UP000053776">
    <property type="component" value="Unassembled WGS sequence"/>
</dbReference>
<accession>A0A0J9TEM8</accession>
<evidence type="ECO:0000313" key="3">
    <source>
        <dbReference type="Proteomes" id="UP000053776"/>
    </source>
</evidence>
<feature type="signal peptide" evidence="1">
    <location>
        <begin position="1"/>
        <end position="23"/>
    </location>
</feature>
<proteinExistence type="predicted"/>
<evidence type="ECO:0000313" key="2">
    <source>
        <dbReference type="EMBL" id="KMZ93541.1"/>
    </source>
</evidence>
<protein>
    <submittedName>
        <fullName evidence="2">Uncharacterized protein</fullName>
    </submittedName>
</protein>
<dbReference type="OrthoDB" id="374751at2759"/>
<name>A0A0J9TEM8_PLAVI</name>
<reference evidence="2 3" key="1">
    <citation type="submission" date="2011-08" db="EMBL/GenBank/DDBJ databases">
        <title>The Genome Sequence of Plasmodium vivax Mauritania I.</title>
        <authorList>
            <consortium name="The Broad Institute Genome Sequencing Platform"/>
            <consortium name="The Broad Institute Genome Sequencing Center for Infectious Disease"/>
            <person name="Neafsey D."/>
            <person name="Carlton J."/>
            <person name="Barnwell J."/>
            <person name="Collins W."/>
            <person name="Escalante A."/>
            <person name="Mullikin J."/>
            <person name="Saul A."/>
            <person name="Guigo R."/>
            <person name="Camara F."/>
            <person name="Young S.K."/>
            <person name="Zeng Q."/>
            <person name="Gargeya S."/>
            <person name="Fitzgerald M."/>
            <person name="Haas B."/>
            <person name="Abouelleil A."/>
            <person name="Alvarado L."/>
            <person name="Arachchi H.M."/>
            <person name="Berlin A."/>
            <person name="Brown A."/>
            <person name="Chapman S.B."/>
            <person name="Chen Z."/>
            <person name="Dunbar C."/>
            <person name="Freedman E."/>
            <person name="Gearin G."/>
            <person name="Gellesch M."/>
            <person name="Goldberg J."/>
            <person name="Griggs A."/>
            <person name="Gujja S."/>
            <person name="Heiman D."/>
            <person name="Howarth C."/>
            <person name="Larson L."/>
            <person name="Lui A."/>
            <person name="MacDonald P.J.P."/>
            <person name="Montmayeur A."/>
            <person name="Murphy C."/>
            <person name="Neiman D."/>
            <person name="Pearson M."/>
            <person name="Priest M."/>
            <person name="Roberts A."/>
            <person name="Saif S."/>
            <person name="Shea T."/>
            <person name="Shenoy N."/>
            <person name="Sisk P."/>
            <person name="Stolte C."/>
            <person name="Sykes S."/>
            <person name="Wortman J."/>
            <person name="Nusbaum C."/>
            <person name="Birren B."/>
        </authorList>
    </citation>
    <scope>NUCLEOTIDE SEQUENCE [LARGE SCALE GENOMIC DNA]</scope>
    <source>
        <strain evidence="2 3">Mauritania I</strain>
    </source>
</reference>
<keyword evidence="1" id="KW-0732">Signal</keyword>
<gene>
    <name evidence="2" type="ORF">PVMG_00987</name>
</gene>
<feature type="chain" id="PRO_5005323160" evidence="1">
    <location>
        <begin position="24"/>
        <end position="283"/>
    </location>
</feature>
<dbReference type="EMBL" id="KQ235038">
    <property type="protein sequence ID" value="KMZ93541.1"/>
    <property type="molecule type" value="Genomic_DNA"/>
</dbReference>
<evidence type="ECO:0000256" key="1">
    <source>
        <dbReference type="SAM" id="SignalP"/>
    </source>
</evidence>
<organism evidence="2 3">
    <name type="scientific">Plasmodium vivax Mauritania I</name>
    <dbReference type="NCBI Taxonomy" id="1035515"/>
    <lineage>
        <taxon>Eukaryota</taxon>
        <taxon>Sar</taxon>
        <taxon>Alveolata</taxon>
        <taxon>Apicomplexa</taxon>
        <taxon>Aconoidasida</taxon>
        <taxon>Haemosporida</taxon>
        <taxon>Plasmodiidae</taxon>
        <taxon>Plasmodium</taxon>
        <taxon>Plasmodium (Plasmodium)</taxon>
    </lineage>
</organism>
<sequence>MAKWRAANLLLLAALALLLRTRGASIEVENDAQEEKELHLSRIKDAYSFLEASLNALEVNTPHSLDEAVPKKLSQKQLGYAHHEMLKKLKLQKLNNITNIRNVIIRCVSDSIQHTMGALVSILQEVLSYNEFCTSLDEHFSYLYETNVTFKQIIKSCSTSTEIELRENYLSLYVEDFKLILQVLKNPNITFRDFDDISKCFVEFYKSFITPFQAYVPRTSLYMEFIKTHKNFNDYYSEAEIVREFLKTYLTGMSTEQITLFFDNLFNIYTRSFSYGRCLYHQK</sequence>